<accession>A0A3M8D178</accession>
<protein>
    <submittedName>
        <fullName evidence="1">Heptaprenyl diphosphate synthase</fullName>
    </submittedName>
</protein>
<evidence type="ECO:0000313" key="1">
    <source>
        <dbReference type="EMBL" id="RNB81628.1"/>
    </source>
</evidence>
<gene>
    <name evidence="1" type="ORF">EDM56_25260</name>
</gene>
<dbReference type="Gene3D" id="1.20.120.1450">
    <property type="match status" value="1"/>
</dbReference>
<comment type="caution">
    <text evidence="1">The sequence shown here is derived from an EMBL/GenBank/DDBJ whole genome shotgun (WGS) entry which is preliminary data.</text>
</comment>
<dbReference type="AlphaFoldDB" id="A0A3M8D178"/>
<dbReference type="OrthoDB" id="2417886at2"/>
<dbReference type="GO" id="GO:0009234">
    <property type="term" value="P:menaquinone biosynthetic process"/>
    <property type="evidence" value="ECO:0007669"/>
    <property type="project" value="InterPro"/>
</dbReference>
<dbReference type="Pfam" id="PF07307">
    <property type="entry name" value="HEPPP_synt_1"/>
    <property type="match status" value="1"/>
</dbReference>
<dbReference type="EMBL" id="RHHQ01000022">
    <property type="protein sequence ID" value="RNB81628.1"/>
    <property type="molecule type" value="Genomic_DNA"/>
</dbReference>
<reference evidence="1 2" key="1">
    <citation type="submission" date="2018-10" db="EMBL/GenBank/DDBJ databases">
        <title>Phylogenomics of Brevibacillus.</title>
        <authorList>
            <person name="Dunlap C."/>
        </authorList>
    </citation>
    <scope>NUCLEOTIDE SEQUENCE [LARGE SCALE GENOMIC DNA]</scope>
    <source>
        <strain evidence="1 2">JCM 15716</strain>
    </source>
</reference>
<keyword evidence="2" id="KW-1185">Reference proteome</keyword>
<sequence length="277" mass="31647">MSKYALSLAEDMQEINERIGRLASVPFLKEYVDYPGLAENRLALLFVFLCDAGLGSERAKTLCTATGLMQLGLDTHETVKTHYEAGETADRNRQLTVLAGDLFSSHYYHLLAKAGEVMAIRILSESIQVVNEAKMRLYLLEKSNQLTWESYVSLRKTIDTALYIRFVEHFSIDASVEKFWKSLFEQTSAVEGMVGEWEQLQWGQRLPFGFSRYLTPKSDSPVAQVLTSVEAKAMEWLGVCEQMVRSFQSIENQRAVSWVTSRIMHRVSRLKRLVEEL</sequence>
<dbReference type="InterPro" id="IPR009920">
    <property type="entry name" value="HEPPP_synth_su1"/>
</dbReference>
<name>A0A3M8D178_9BACL</name>
<dbReference type="RefSeq" id="WP_122920712.1">
    <property type="nucleotide sequence ID" value="NZ_RHHQ01000022.1"/>
</dbReference>
<proteinExistence type="predicted"/>
<evidence type="ECO:0000313" key="2">
    <source>
        <dbReference type="Proteomes" id="UP000271031"/>
    </source>
</evidence>
<organism evidence="1 2">
    <name type="scientific">Brevibacillus fluminis</name>
    <dbReference type="NCBI Taxonomy" id="511487"/>
    <lineage>
        <taxon>Bacteria</taxon>
        <taxon>Bacillati</taxon>
        <taxon>Bacillota</taxon>
        <taxon>Bacilli</taxon>
        <taxon>Bacillales</taxon>
        <taxon>Paenibacillaceae</taxon>
        <taxon>Brevibacillus</taxon>
    </lineage>
</organism>
<dbReference type="Proteomes" id="UP000271031">
    <property type="component" value="Unassembled WGS sequence"/>
</dbReference>